<dbReference type="AlphaFoldDB" id="A0A255GFH3"/>
<dbReference type="PANTHER" id="PTHR48228:SF5">
    <property type="entry name" value="ALPHA-METHYLACYL-COA RACEMASE"/>
    <property type="match status" value="1"/>
</dbReference>
<feature type="region of interest" description="Disordered" evidence="1">
    <location>
        <begin position="325"/>
        <end position="372"/>
    </location>
</feature>
<evidence type="ECO:0000313" key="3">
    <source>
        <dbReference type="Proteomes" id="UP000215896"/>
    </source>
</evidence>
<dbReference type="OrthoDB" id="3561197at2"/>
<dbReference type="RefSeq" id="WP_094406117.1">
    <property type="nucleotide sequence ID" value="NZ_NMVO01000015.1"/>
</dbReference>
<dbReference type="InterPro" id="IPR023606">
    <property type="entry name" value="CoA-Trfase_III_dom_1_sf"/>
</dbReference>
<name>A0A255GFH3_9ACTN</name>
<dbReference type="Pfam" id="PF02515">
    <property type="entry name" value="CoA_transf_3"/>
    <property type="match status" value="1"/>
</dbReference>
<accession>A0A255GFH3</accession>
<keyword evidence="3" id="KW-1185">Reference proteome</keyword>
<dbReference type="Proteomes" id="UP000215896">
    <property type="component" value="Unassembled WGS sequence"/>
</dbReference>
<protein>
    <submittedName>
        <fullName evidence="2">Carnitine dehydratase</fullName>
    </submittedName>
</protein>
<dbReference type="PANTHER" id="PTHR48228">
    <property type="entry name" value="SUCCINYL-COA--D-CITRAMALATE COA-TRANSFERASE"/>
    <property type="match status" value="1"/>
</dbReference>
<proteinExistence type="predicted"/>
<dbReference type="SUPFAM" id="SSF89796">
    <property type="entry name" value="CoA-transferase family III (CaiB/BaiF)"/>
    <property type="match status" value="1"/>
</dbReference>
<dbReference type="GO" id="GO:0003824">
    <property type="term" value="F:catalytic activity"/>
    <property type="evidence" value="ECO:0007669"/>
    <property type="project" value="InterPro"/>
</dbReference>
<accession>A0A4R6LND0</accession>
<evidence type="ECO:0000313" key="2">
    <source>
        <dbReference type="EMBL" id="OYO11714.1"/>
    </source>
</evidence>
<dbReference type="EMBL" id="NMVO01000015">
    <property type="protein sequence ID" value="OYO11714.1"/>
    <property type="molecule type" value="Genomic_DNA"/>
</dbReference>
<dbReference type="Gene3D" id="3.30.1540.10">
    <property type="entry name" value="formyl-coa transferase, domain 3"/>
    <property type="match status" value="1"/>
</dbReference>
<dbReference type="InterPro" id="IPR044855">
    <property type="entry name" value="CoA-Trfase_III_dom3_sf"/>
</dbReference>
<dbReference type="InterPro" id="IPR050509">
    <property type="entry name" value="CoA-transferase_III"/>
</dbReference>
<gene>
    <name evidence="2" type="ORF">CGZ94_14980</name>
</gene>
<reference evidence="2 3" key="1">
    <citation type="submission" date="2017-07" db="EMBL/GenBank/DDBJ databases">
        <title>Draft whole genome sequences of clinical Proprionibacteriaceae strains.</title>
        <authorList>
            <person name="Bernier A.-M."/>
            <person name="Bernard K."/>
            <person name="Domingo M.-C."/>
        </authorList>
    </citation>
    <scope>NUCLEOTIDE SEQUENCE [LARGE SCALE GENOMIC DNA]</scope>
    <source>
        <strain evidence="2 3">NML 030167</strain>
    </source>
</reference>
<organism evidence="2 3">
    <name type="scientific">Enemella evansiae</name>
    <dbReference type="NCBI Taxonomy" id="2016499"/>
    <lineage>
        <taxon>Bacteria</taxon>
        <taxon>Bacillati</taxon>
        <taxon>Actinomycetota</taxon>
        <taxon>Actinomycetes</taxon>
        <taxon>Propionibacteriales</taxon>
        <taxon>Propionibacteriaceae</taxon>
        <taxon>Enemella</taxon>
    </lineage>
</organism>
<dbReference type="Gene3D" id="3.40.50.10540">
    <property type="entry name" value="Crotonobetainyl-coa:carnitine coa-transferase, domain 1"/>
    <property type="match status" value="1"/>
</dbReference>
<dbReference type="InterPro" id="IPR003673">
    <property type="entry name" value="CoA-Trfase_fam_III"/>
</dbReference>
<sequence>MRPASGAGPLAGLRVLELPAIGPVPHAAMVLADLGAEVLRVDRRAAAARLTDTPPTGPEPILRGRTTVLADLKDPAELASVRRLAAAADVLIEGFRPGVAERLGLGPEECLAANPRLVYGRMTGWGQDGELAPAAGHDLNYLSLTGLLDNIGRPGERSVPPLNLVGDFGGGSMLLLVGVLAALWERERSGQGQVIDAAMVDGASMLGALAWSMRAGGAWAPGRGRNLVDGSHPFYDTYLCADGKQVAVACLEPQFFAAMVERLGVEPAEVPGQWDRDRWPELRALLTRVFASRTRDEWDAIYRGSDACVTPVLDFDEAVTDPHLHSRGTLVSPEGVDQPAPAPRFTRTPAELPPPEVRAPDGLADAVATWES</sequence>
<evidence type="ECO:0000256" key="1">
    <source>
        <dbReference type="SAM" id="MobiDB-lite"/>
    </source>
</evidence>
<comment type="caution">
    <text evidence="2">The sequence shown here is derived from an EMBL/GenBank/DDBJ whole genome shotgun (WGS) entry which is preliminary data.</text>
</comment>